<dbReference type="AlphaFoldDB" id="A0A3M7PUH4"/>
<reference evidence="1 2" key="1">
    <citation type="journal article" date="2018" name="Sci. Rep.">
        <title>Genomic signatures of local adaptation to the degree of environmental predictability in rotifers.</title>
        <authorList>
            <person name="Franch-Gras L."/>
            <person name="Hahn C."/>
            <person name="Garcia-Roger E.M."/>
            <person name="Carmona M.J."/>
            <person name="Serra M."/>
            <person name="Gomez A."/>
        </authorList>
    </citation>
    <scope>NUCLEOTIDE SEQUENCE [LARGE SCALE GENOMIC DNA]</scope>
    <source>
        <strain evidence="1">HYR1</strain>
    </source>
</reference>
<dbReference type="Proteomes" id="UP000276133">
    <property type="component" value="Unassembled WGS sequence"/>
</dbReference>
<sequence length="82" mass="9327">MILKRVFVSHIIPSHNIISYFNNCFIVPKYGIENTNRGSISANSSENLSNSVDSVFSQLNKVLNLLIEIPLEKYKEQTNNLN</sequence>
<gene>
    <name evidence="1" type="ORF">BpHYR1_019532</name>
</gene>
<proteinExistence type="predicted"/>
<name>A0A3M7PUH4_BRAPC</name>
<organism evidence="1 2">
    <name type="scientific">Brachionus plicatilis</name>
    <name type="common">Marine rotifer</name>
    <name type="synonym">Brachionus muelleri</name>
    <dbReference type="NCBI Taxonomy" id="10195"/>
    <lineage>
        <taxon>Eukaryota</taxon>
        <taxon>Metazoa</taxon>
        <taxon>Spiralia</taxon>
        <taxon>Gnathifera</taxon>
        <taxon>Rotifera</taxon>
        <taxon>Eurotatoria</taxon>
        <taxon>Monogononta</taxon>
        <taxon>Pseudotrocha</taxon>
        <taxon>Ploima</taxon>
        <taxon>Brachionidae</taxon>
        <taxon>Brachionus</taxon>
    </lineage>
</organism>
<comment type="caution">
    <text evidence="1">The sequence shown here is derived from an EMBL/GenBank/DDBJ whole genome shotgun (WGS) entry which is preliminary data.</text>
</comment>
<keyword evidence="2" id="KW-1185">Reference proteome</keyword>
<evidence type="ECO:0000313" key="2">
    <source>
        <dbReference type="Proteomes" id="UP000276133"/>
    </source>
</evidence>
<accession>A0A3M7PUH4</accession>
<evidence type="ECO:0000313" key="1">
    <source>
        <dbReference type="EMBL" id="RNA02614.1"/>
    </source>
</evidence>
<protein>
    <submittedName>
        <fullName evidence="1">Uncharacterized protein</fullName>
    </submittedName>
</protein>
<dbReference type="EMBL" id="REGN01008818">
    <property type="protein sequence ID" value="RNA02614.1"/>
    <property type="molecule type" value="Genomic_DNA"/>
</dbReference>